<evidence type="ECO:0000313" key="4">
    <source>
        <dbReference type="Proteomes" id="UP000309872"/>
    </source>
</evidence>
<evidence type="ECO:0000259" key="2">
    <source>
        <dbReference type="Pfam" id="PF18174"/>
    </source>
</evidence>
<organism evidence="3 4">
    <name type="scientific">Sphingobacterium alkalisoli</name>
    <dbReference type="NCBI Taxonomy" id="1874115"/>
    <lineage>
        <taxon>Bacteria</taxon>
        <taxon>Pseudomonadati</taxon>
        <taxon>Bacteroidota</taxon>
        <taxon>Sphingobacteriia</taxon>
        <taxon>Sphingobacteriales</taxon>
        <taxon>Sphingobacteriaceae</taxon>
        <taxon>Sphingobacterium</taxon>
    </lineage>
</organism>
<keyword evidence="1" id="KW-0812">Transmembrane</keyword>
<feature type="domain" description="CCDC81-like prokaryotic HU" evidence="2">
    <location>
        <begin position="2"/>
        <end position="51"/>
    </location>
</feature>
<evidence type="ECO:0000256" key="1">
    <source>
        <dbReference type="SAM" id="Phobius"/>
    </source>
</evidence>
<feature type="transmembrane region" description="Helical" evidence="1">
    <location>
        <begin position="201"/>
        <end position="221"/>
    </location>
</feature>
<keyword evidence="4" id="KW-1185">Reference proteome</keyword>
<dbReference type="RefSeq" id="WP_136821254.1">
    <property type="nucleotide sequence ID" value="NZ_BMJX01000004.1"/>
</dbReference>
<dbReference type="Pfam" id="PF18174">
    <property type="entry name" value="HU-CCDC81_bac_1"/>
    <property type="match status" value="1"/>
</dbReference>
<protein>
    <recommendedName>
        <fullName evidence="2">CCDC81-like prokaryotic HU domain-containing protein</fullName>
    </recommendedName>
</protein>
<dbReference type="Proteomes" id="UP000309872">
    <property type="component" value="Unassembled WGS sequence"/>
</dbReference>
<name>A0A4U0GZK8_9SPHI</name>
<accession>A0A4U0GZK8</accession>
<keyword evidence="1" id="KW-1133">Transmembrane helix</keyword>
<proteinExistence type="predicted"/>
<keyword evidence="1" id="KW-0472">Membrane</keyword>
<evidence type="ECO:0000313" key="3">
    <source>
        <dbReference type="EMBL" id="TJY64194.1"/>
    </source>
</evidence>
<sequence>MNLGKLIHTLLKRQTEVYVKGLGVFKRIYTPATFDAKKNVFLPPITFIEFDSRSAEGYDFVSYVQQMKQNDRLEAEQEVDVAIRSIVEQLNQKGQAKLDDLGYLVSYGDSYVFKAIDLSGFNYESMEDKFYLPADEEPKPIIEEFSREEIVITNPPVEESKDTEGQLTAPEEPAANLIPVSTKMEELPPEDEEVQMKSNKAMWYGLVAMLAILILGGIYYYSVRDMNKKASPTVVLQPVDVVTPEILIDTNQVMVEQDTLTPNDSDSLDMLMESEEPPSTPKHMYQIVIGSHRTLAQAYQQAEAFHKDGHKRVKVVSPNLAHNRKKVVWDTYETKQEMDSALNYVQKHIIADAWPDKIR</sequence>
<dbReference type="InterPro" id="IPR040495">
    <property type="entry name" value="HU-CCDC81_bac_1"/>
</dbReference>
<dbReference type="EMBL" id="SUKA01000004">
    <property type="protein sequence ID" value="TJY64194.1"/>
    <property type="molecule type" value="Genomic_DNA"/>
</dbReference>
<gene>
    <name evidence="3" type="ORF">FAZ19_13350</name>
</gene>
<reference evidence="3 4" key="1">
    <citation type="submission" date="2019-04" db="EMBL/GenBank/DDBJ databases">
        <title>Sphingobacterium olei sp. nov., isolated from oil-contaminated soil.</title>
        <authorList>
            <person name="Liu B."/>
        </authorList>
    </citation>
    <scope>NUCLEOTIDE SEQUENCE [LARGE SCALE GENOMIC DNA]</scope>
    <source>
        <strain evidence="3 4">Y3L14</strain>
    </source>
</reference>
<dbReference type="OrthoDB" id="653949at2"/>
<dbReference type="AlphaFoldDB" id="A0A4U0GZK8"/>
<comment type="caution">
    <text evidence="3">The sequence shown here is derived from an EMBL/GenBank/DDBJ whole genome shotgun (WGS) entry which is preliminary data.</text>
</comment>